<accession>A0A2H0XBY2</accession>
<comment type="caution">
    <text evidence="1">The sequence shown here is derived from an EMBL/GenBank/DDBJ whole genome shotgun (WGS) entry which is preliminary data.</text>
</comment>
<sequence>MDKKALQLACRFSLPPNSLGYCGQNTAPEKFKKCVVDGVCTNIKNELEKFIVLNPYLKTLAHITNRDKFSYKVIEAYWLGNDELRKAKAVDYKNLLDNFAKQGVPDWFVEELRYKTPKVFIPHHLFQVLHIGV</sequence>
<evidence type="ECO:0000313" key="2">
    <source>
        <dbReference type="Proteomes" id="UP000231252"/>
    </source>
</evidence>
<protein>
    <submittedName>
        <fullName evidence="1">Uncharacterized protein</fullName>
    </submittedName>
</protein>
<feature type="non-terminal residue" evidence="1">
    <location>
        <position position="133"/>
    </location>
</feature>
<proteinExistence type="predicted"/>
<organism evidence="1 2">
    <name type="scientific">candidate division WWE3 bacterium CG08_land_8_20_14_0_20_41_10</name>
    <dbReference type="NCBI Taxonomy" id="1975085"/>
    <lineage>
        <taxon>Bacteria</taxon>
        <taxon>Katanobacteria</taxon>
    </lineage>
</organism>
<dbReference type="Proteomes" id="UP000231252">
    <property type="component" value="Unassembled WGS sequence"/>
</dbReference>
<reference evidence="2" key="1">
    <citation type="submission" date="2017-09" db="EMBL/GenBank/DDBJ databases">
        <title>Depth-based differentiation of microbial function through sediment-hosted aquifers and enrichment of novel symbionts in the deep terrestrial subsurface.</title>
        <authorList>
            <person name="Probst A.J."/>
            <person name="Ladd B."/>
            <person name="Jarett J.K."/>
            <person name="Geller-Mcgrath D.E."/>
            <person name="Sieber C.M.K."/>
            <person name="Emerson J.B."/>
            <person name="Anantharaman K."/>
            <person name="Thomas B.C."/>
            <person name="Malmstrom R."/>
            <person name="Stieglmeier M."/>
            <person name="Klingl A."/>
            <person name="Woyke T."/>
            <person name="Ryan C.M."/>
            <person name="Banfield J.F."/>
        </authorList>
    </citation>
    <scope>NUCLEOTIDE SEQUENCE [LARGE SCALE GENOMIC DNA]</scope>
</reference>
<dbReference type="Pfam" id="PF19927">
    <property type="entry name" value="DUF6390"/>
    <property type="match status" value="1"/>
</dbReference>
<dbReference type="EMBL" id="PEYU01000045">
    <property type="protein sequence ID" value="PIS22416.1"/>
    <property type="molecule type" value="Genomic_DNA"/>
</dbReference>
<name>A0A2H0XBY2_UNCKA</name>
<dbReference type="InterPro" id="IPR045660">
    <property type="entry name" value="DUF6390"/>
</dbReference>
<gene>
    <name evidence="1" type="ORF">COT50_02100</name>
</gene>
<evidence type="ECO:0000313" key="1">
    <source>
        <dbReference type="EMBL" id="PIS22416.1"/>
    </source>
</evidence>
<dbReference type="AlphaFoldDB" id="A0A2H0XBY2"/>